<proteinExistence type="inferred from homology"/>
<evidence type="ECO:0000256" key="1">
    <source>
        <dbReference type="ARBA" id="ARBA00003134"/>
    </source>
</evidence>
<evidence type="ECO:0000256" key="6">
    <source>
        <dbReference type="ARBA" id="ARBA00023274"/>
    </source>
</evidence>
<evidence type="ECO:0000256" key="8">
    <source>
        <dbReference type="HAMAP-Rule" id="MF_00500"/>
    </source>
</evidence>
<accession>A0A934QHA7</accession>
<keyword evidence="5 8" id="KW-0689">Ribosomal protein</keyword>
<dbReference type="Pfam" id="PF01649">
    <property type="entry name" value="Ribosomal_S20p"/>
    <property type="match status" value="1"/>
</dbReference>
<dbReference type="GO" id="GO:0006412">
    <property type="term" value="P:translation"/>
    <property type="evidence" value="ECO:0007669"/>
    <property type="project" value="UniProtKB-UniRule"/>
</dbReference>
<dbReference type="GO" id="GO:0070181">
    <property type="term" value="F:small ribosomal subunit rRNA binding"/>
    <property type="evidence" value="ECO:0007669"/>
    <property type="project" value="TreeGrafter"/>
</dbReference>
<dbReference type="PANTHER" id="PTHR33398">
    <property type="entry name" value="30S RIBOSOMAL PROTEIN S20"/>
    <property type="match status" value="1"/>
</dbReference>
<keyword evidence="4 8" id="KW-0694">RNA-binding</keyword>
<dbReference type="Gene3D" id="1.20.58.110">
    <property type="entry name" value="Ribosomal protein S20"/>
    <property type="match status" value="1"/>
</dbReference>
<dbReference type="HAMAP" id="MF_00500">
    <property type="entry name" value="Ribosomal_bS20"/>
    <property type="match status" value="1"/>
</dbReference>
<dbReference type="RefSeq" id="WP_027287425.1">
    <property type="nucleotide sequence ID" value="NZ_NRRE01000020.1"/>
</dbReference>
<reference evidence="9" key="2">
    <citation type="journal article" date="2020" name="Microorganisms">
        <title>Osmotic Adaptation and Compatible Solute Biosynthesis of Phototrophic Bacteria as Revealed from Genome Analyses.</title>
        <authorList>
            <person name="Imhoff J.F."/>
            <person name="Rahn T."/>
            <person name="Kunzel S."/>
            <person name="Keller A."/>
            <person name="Neulinger S.C."/>
        </authorList>
    </citation>
    <scope>NUCLEOTIDE SEQUENCE</scope>
    <source>
        <strain evidence="9">DSM 9154</strain>
    </source>
</reference>
<keyword evidence="3 8" id="KW-0699">rRNA-binding</keyword>
<evidence type="ECO:0000313" key="9">
    <source>
        <dbReference type="EMBL" id="MBK1696996.1"/>
    </source>
</evidence>
<dbReference type="GO" id="GO:0015935">
    <property type="term" value="C:small ribosomal subunit"/>
    <property type="evidence" value="ECO:0007669"/>
    <property type="project" value="TreeGrafter"/>
</dbReference>
<evidence type="ECO:0000256" key="5">
    <source>
        <dbReference type="ARBA" id="ARBA00022980"/>
    </source>
</evidence>
<dbReference type="InterPro" id="IPR036510">
    <property type="entry name" value="Ribosomal_bS20_sf"/>
</dbReference>
<sequence>MAHHKSAEKRIRRNARRYQINHARKSRMRTFVKKVEAAIQRGDKAAAQEALKQAEPELARGVNKGVIHRNTKARKVSRLSQRVKALA</sequence>
<evidence type="ECO:0000256" key="3">
    <source>
        <dbReference type="ARBA" id="ARBA00022730"/>
    </source>
</evidence>
<dbReference type="NCBIfam" id="TIGR00029">
    <property type="entry name" value="S20"/>
    <property type="match status" value="1"/>
</dbReference>
<dbReference type="EMBL" id="NRRE01000020">
    <property type="protein sequence ID" value="MBK1696996.1"/>
    <property type="molecule type" value="Genomic_DNA"/>
</dbReference>
<comment type="caution">
    <text evidence="9">The sequence shown here is derived from an EMBL/GenBank/DDBJ whole genome shotgun (WGS) entry which is preliminary data.</text>
</comment>
<keyword evidence="6 8" id="KW-0687">Ribonucleoprotein</keyword>
<comment type="similarity">
    <text evidence="2 8">Belongs to the bacterial ribosomal protein bS20 family.</text>
</comment>
<dbReference type="InterPro" id="IPR002583">
    <property type="entry name" value="Ribosomal_bS20"/>
</dbReference>
<evidence type="ECO:0000313" key="10">
    <source>
        <dbReference type="Proteomes" id="UP000778970"/>
    </source>
</evidence>
<protein>
    <recommendedName>
        <fullName evidence="7 8">Small ribosomal subunit protein bS20</fullName>
    </recommendedName>
</protein>
<name>A0A934QHA7_9PROT</name>
<dbReference type="GO" id="GO:0003735">
    <property type="term" value="F:structural constituent of ribosome"/>
    <property type="evidence" value="ECO:0007669"/>
    <property type="project" value="InterPro"/>
</dbReference>
<dbReference type="FunFam" id="1.20.58.110:FF:000001">
    <property type="entry name" value="30S ribosomal protein S20"/>
    <property type="match status" value="1"/>
</dbReference>
<comment type="function">
    <text evidence="1 8">Binds directly to 16S ribosomal RNA.</text>
</comment>
<evidence type="ECO:0000256" key="7">
    <source>
        <dbReference type="ARBA" id="ARBA00035136"/>
    </source>
</evidence>
<keyword evidence="10" id="KW-1185">Reference proteome</keyword>
<dbReference type="PANTHER" id="PTHR33398:SF1">
    <property type="entry name" value="SMALL RIBOSOMAL SUBUNIT PROTEIN BS20C"/>
    <property type="match status" value="1"/>
</dbReference>
<gene>
    <name evidence="8" type="primary">rpsT</name>
    <name evidence="9" type="ORF">CKO21_07025</name>
</gene>
<evidence type="ECO:0000256" key="2">
    <source>
        <dbReference type="ARBA" id="ARBA00007634"/>
    </source>
</evidence>
<dbReference type="Proteomes" id="UP000778970">
    <property type="component" value="Unassembled WGS sequence"/>
</dbReference>
<dbReference type="AlphaFoldDB" id="A0A934QHA7"/>
<evidence type="ECO:0000256" key="4">
    <source>
        <dbReference type="ARBA" id="ARBA00022884"/>
    </source>
</evidence>
<organism evidence="9 10">
    <name type="scientific">Rhodovibrio salinarum</name>
    <dbReference type="NCBI Taxonomy" id="1087"/>
    <lineage>
        <taxon>Bacteria</taxon>
        <taxon>Pseudomonadati</taxon>
        <taxon>Pseudomonadota</taxon>
        <taxon>Alphaproteobacteria</taxon>
        <taxon>Rhodospirillales</taxon>
        <taxon>Rhodovibrionaceae</taxon>
        <taxon>Rhodovibrio</taxon>
    </lineage>
</organism>
<dbReference type="SUPFAM" id="SSF46992">
    <property type="entry name" value="Ribosomal protein S20"/>
    <property type="match status" value="1"/>
</dbReference>
<reference evidence="9" key="1">
    <citation type="submission" date="2017-08" db="EMBL/GenBank/DDBJ databases">
        <authorList>
            <person name="Imhoff J.F."/>
            <person name="Rahn T."/>
            <person name="Kuenzel S."/>
            <person name="Neulinger S.C."/>
        </authorList>
    </citation>
    <scope>NUCLEOTIDE SEQUENCE</scope>
    <source>
        <strain evidence="9">DSM 9154</strain>
    </source>
</reference>